<gene>
    <name evidence="1" type="ORF">L596_018606</name>
</gene>
<comment type="caution">
    <text evidence="1">The sequence shown here is derived from an EMBL/GenBank/DDBJ whole genome shotgun (WGS) entry which is preliminary data.</text>
</comment>
<reference evidence="1 2" key="2">
    <citation type="journal article" date="2019" name="G3 (Bethesda)">
        <title>Hybrid Assembly of the Genome of the Entomopathogenic Nematode Steinernema carpocapsae Identifies the X-Chromosome.</title>
        <authorList>
            <person name="Serra L."/>
            <person name="Macchietto M."/>
            <person name="Macias-Munoz A."/>
            <person name="McGill C.J."/>
            <person name="Rodriguez I.M."/>
            <person name="Rodriguez B."/>
            <person name="Murad R."/>
            <person name="Mortazavi A."/>
        </authorList>
    </citation>
    <scope>NUCLEOTIDE SEQUENCE [LARGE SCALE GENOMIC DNA]</scope>
    <source>
        <strain evidence="1 2">ALL</strain>
    </source>
</reference>
<name>A0A4U5N5L8_STECR</name>
<keyword evidence="2" id="KW-1185">Reference proteome</keyword>
<dbReference type="AlphaFoldDB" id="A0A4U5N5L8"/>
<evidence type="ECO:0008006" key="3">
    <source>
        <dbReference type="Google" id="ProtNLM"/>
    </source>
</evidence>
<proteinExistence type="predicted"/>
<evidence type="ECO:0000313" key="1">
    <source>
        <dbReference type="EMBL" id="TKR77680.1"/>
    </source>
</evidence>
<reference evidence="1 2" key="1">
    <citation type="journal article" date="2015" name="Genome Biol.">
        <title>Comparative genomics of Steinernema reveals deeply conserved gene regulatory networks.</title>
        <authorList>
            <person name="Dillman A.R."/>
            <person name="Macchietto M."/>
            <person name="Porter C.F."/>
            <person name="Rogers A."/>
            <person name="Williams B."/>
            <person name="Antoshechkin I."/>
            <person name="Lee M.M."/>
            <person name="Goodwin Z."/>
            <person name="Lu X."/>
            <person name="Lewis E.E."/>
            <person name="Goodrich-Blair H."/>
            <person name="Stock S.P."/>
            <person name="Adams B.J."/>
            <person name="Sternberg P.W."/>
            <person name="Mortazavi A."/>
        </authorList>
    </citation>
    <scope>NUCLEOTIDE SEQUENCE [LARGE SCALE GENOMIC DNA]</scope>
    <source>
        <strain evidence="1 2">ALL</strain>
    </source>
</reference>
<dbReference type="EMBL" id="AZBU02000005">
    <property type="protein sequence ID" value="TKR77680.1"/>
    <property type="molecule type" value="Genomic_DNA"/>
</dbReference>
<organism evidence="1 2">
    <name type="scientific">Steinernema carpocapsae</name>
    <name type="common">Entomopathogenic nematode</name>
    <dbReference type="NCBI Taxonomy" id="34508"/>
    <lineage>
        <taxon>Eukaryota</taxon>
        <taxon>Metazoa</taxon>
        <taxon>Ecdysozoa</taxon>
        <taxon>Nematoda</taxon>
        <taxon>Chromadorea</taxon>
        <taxon>Rhabditida</taxon>
        <taxon>Tylenchina</taxon>
        <taxon>Panagrolaimomorpha</taxon>
        <taxon>Strongyloidoidea</taxon>
        <taxon>Steinernematidae</taxon>
        <taxon>Steinernema</taxon>
    </lineage>
</organism>
<protein>
    <recommendedName>
        <fullName evidence="3">HORMA domain-containing protein</fullName>
    </recommendedName>
</protein>
<evidence type="ECO:0000313" key="2">
    <source>
        <dbReference type="Proteomes" id="UP000298663"/>
    </source>
</evidence>
<dbReference type="OrthoDB" id="10408146at2759"/>
<dbReference type="Proteomes" id="UP000298663">
    <property type="component" value="Unassembled WGS sequence"/>
</dbReference>
<accession>A0A4U5N5L8</accession>
<sequence>MATGRRRLNARRNILSELERTADISALSQNSSGRLVATSPVSWISAVSRVLGSLYLHTRNIFPREAFEASQLERDGIENIPVIHEPCVGSPNVAKFLKVLDSLPELLRERKITELAFMLSPPVTTSDFAAEKFKILYVYDEEGVNAVFDLGGKRRSLSTAGMSVDTLQGLALNFKHMLNALKPVPPDYLLHITAIVLDEPDLTEESRNVFMESHGFAYFIDPFDQLRTPAVVLPNWVKMGDKQEVTMDVKLASVFASDSMKESSGPSFDD</sequence>